<organism evidence="2 3">
    <name type="scientific">Pyrenophora tritici-repentis</name>
    <dbReference type="NCBI Taxonomy" id="45151"/>
    <lineage>
        <taxon>Eukaryota</taxon>
        <taxon>Fungi</taxon>
        <taxon>Dikarya</taxon>
        <taxon>Ascomycota</taxon>
        <taxon>Pezizomycotina</taxon>
        <taxon>Dothideomycetes</taxon>
        <taxon>Pleosporomycetidae</taxon>
        <taxon>Pleosporales</taxon>
        <taxon>Pleosporineae</taxon>
        <taxon>Pleosporaceae</taxon>
        <taxon>Pyrenophora</taxon>
    </lineage>
</organism>
<dbReference type="Proteomes" id="UP000249757">
    <property type="component" value="Unassembled WGS sequence"/>
</dbReference>
<accession>A0A921TR18</accession>
<sequence length="164" mass="17453">MAPKKDAPDGHSNALLVGFTDKDTKLLAAAFYDYDLMATLTKNTAGSLKKMWPPVKKKASENYPSFAALLGQAGTATTATEPKTPKKRKAAVETPKAGDVMDDAVSERDKADSSAKSPVAKKVKKVPVARGKGRAKKVVKKEASESEADLDKEDSANGDDDEEI</sequence>
<feature type="compositionally biased region" description="Basic residues" evidence="1">
    <location>
        <begin position="119"/>
        <end position="139"/>
    </location>
</feature>
<dbReference type="EMBL" id="NRDI02000020">
    <property type="protein sequence ID" value="KAI1509389.1"/>
    <property type="molecule type" value="Genomic_DNA"/>
</dbReference>
<evidence type="ECO:0000313" key="2">
    <source>
        <dbReference type="EMBL" id="KAI1509389.1"/>
    </source>
</evidence>
<reference evidence="3" key="1">
    <citation type="journal article" date="2022" name="Microb. Genom.">
        <title>A global pangenome for the wheat fungal pathogen Pyrenophora tritici-repentis and prediction of effector protein structural homology.</title>
        <authorList>
            <person name="Moolhuijzen P.M."/>
            <person name="See P.T."/>
            <person name="Shi G."/>
            <person name="Powell H.R."/>
            <person name="Cockram J."/>
            <person name="Jorgensen L.N."/>
            <person name="Benslimane H."/>
            <person name="Strelkov S.E."/>
            <person name="Turner J."/>
            <person name="Liu Z."/>
            <person name="Moffat C.S."/>
        </authorList>
    </citation>
    <scope>NUCLEOTIDE SEQUENCE [LARGE SCALE GENOMIC DNA]</scope>
</reference>
<evidence type="ECO:0000256" key="1">
    <source>
        <dbReference type="SAM" id="MobiDB-lite"/>
    </source>
</evidence>
<gene>
    <name evidence="2" type="ORF">Ptr86124_011469</name>
</gene>
<feature type="region of interest" description="Disordered" evidence="1">
    <location>
        <begin position="74"/>
        <end position="164"/>
    </location>
</feature>
<name>A0A921TR18_9PLEO</name>
<dbReference type="AlphaFoldDB" id="A0A921TR18"/>
<evidence type="ECO:0000313" key="3">
    <source>
        <dbReference type="Proteomes" id="UP000249757"/>
    </source>
</evidence>
<keyword evidence="3" id="KW-1185">Reference proteome</keyword>
<dbReference type="OMA" id="KKMWPPV"/>
<comment type="caution">
    <text evidence="2">The sequence shown here is derived from an EMBL/GenBank/DDBJ whole genome shotgun (WGS) entry which is preliminary data.</text>
</comment>
<proteinExistence type="predicted"/>
<protein>
    <submittedName>
        <fullName evidence="2">Uncharacterized protein</fullName>
    </submittedName>
</protein>
<feature type="compositionally biased region" description="Acidic residues" evidence="1">
    <location>
        <begin position="145"/>
        <end position="164"/>
    </location>
</feature>